<dbReference type="AlphaFoldDB" id="A0A6A5Y3D0"/>
<accession>A0A6A5Y3D0</accession>
<evidence type="ECO:0000313" key="2">
    <source>
        <dbReference type="EMBL" id="KAF2019537.1"/>
    </source>
</evidence>
<feature type="compositionally biased region" description="Low complexity" evidence="1">
    <location>
        <begin position="96"/>
        <end position="105"/>
    </location>
</feature>
<dbReference type="EMBL" id="ML978067">
    <property type="protein sequence ID" value="KAF2019537.1"/>
    <property type="molecule type" value="Genomic_DNA"/>
</dbReference>
<proteinExistence type="predicted"/>
<organism evidence="2 3">
    <name type="scientific">Aaosphaeria arxii CBS 175.79</name>
    <dbReference type="NCBI Taxonomy" id="1450172"/>
    <lineage>
        <taxon>Eukaryota</taxon>
        <taxon>Fungi</taxon>
        <taxon>Dikarya</taxon>
        <taxon>Ascomycota</taxon>
        <taxon>Pezizomycotina</taxon>
        <taxon>Dothideomycetes</taxon>
        <taxon>Pleosporomycetidae</taxon>
        <taxon>Pleosporales</taxon>
        <taxon>Pleosporales incertae sedis</taxon>
        <taxon>Aaosphaeria</taxon>
    </lineage>
</organism>
<dbReference type="OrthoDB" id="5329403at2759"/>
<dbReference type="GeneID" id="54278300"/>
<feature type="compositionally biased region" description="Polar residues" evidence="1">
    <location>
        <begin position="48"/>
        <end position="70"/>
    </location>
</feature>
<feature type="region of interest" description="Disordered" evidence="1">
    <location>
        <begin position="289"/>
        <end position="338"/>
    </location>
</feature>
<dbReference type="Proteomes" id="UP000799778">
    <property type="component" value="Unassembled WGS sequence"/>
</dbReference>
<gene>
    <name evidence="2" type="ORF">BU24DRAFT_121633</name>
</gene>
<evidence type="ECO:0000313" key="3">
    <source>
        <dbReference type="Proteomes" id="UP000799778"/>
    </source>
</evidence>
<feature type="compositionally biased region" description="Polar residues" evidence="1">
    <location>
        <begin position="307"/>
        <end position="323"/>
    </location>
</feature>
<protein>
    <submittedName>
        <fullName evidence="2">Uncharacterized protein</fullName>
    </submittedName>
</protein>
<name>A0A6A5Y3D0_9PLEO</name>
<reference evidence="2" key="1">
    <citation type="journal article" date="2020" name="Stud. Mycol.">
        <title>101 Dothideomycetes genomes: a test case for predicting lifestyles and emergence of pathogens.</title>
        <authorList>
            <person name="Haridas S."/>
            <person name="Albert R."/>
            <person name="Binder M."/>
            <person name="Bloem J."/>
            <person name="Labutti K."/>
            <person name="Salamov A."/>
            <person name="Andreopoulos B."/>
            <person name="Baker S."/>
            <person name="Barry K."/>
            <person name="Bills G."/>
            <person name="Bluhm B."/>
            <person name="Cannon C."/>
            <person name="Castanera R."/>
            <person name="Culley D."/>
            <person name="Daum C."/>
            <person name="Ezra D."/>
            <person name="Gonzalez J."/>
            <person name="Henrissat B."/>
            <person name="Kuo A."/>
            <person name="Liang C."/>
            <person name="Lipzen A."/>
            <person name="Lutzoni F."/>
            <person name="Magnuson J."/>
            <person name="Mondo S."/>
            <person name="Nolan M."/>
            <person name="Ohm R."/>
            <person name="Pangilinan J."/>
            <person name="Park H.-J."/>
            <person name="Ramirez L."/>
            <person name="Alfaro M."/>
            <person name="Sun H."/>
            <person name="Tritt A."/>
            <person name="Yoshinaga Y."/>
            <person name="Zwiers L.-H."/>
            <person name="Turgeon B."/>
            <person name="Goodwin S."/>
            <person name="Spatafora J."/>
            <person name="Crous P."/>
            <person name="Grigoriev I."/>
        </authorList>
    </citation>
    <scope>NUCLEOTIDE SEQUENCE</scope>
    <source>
        <strain evidence="2">CBS 175.79</strain>
    </source>
</reference>
<sequence length="703" mass="77088">MATTSDAAAGIRARQTRRALPIIPAIPHKLSRPQRAARPITPDENPGETVNKQDARATTPQPIGNGSNRRNAPDPLTPDTQVSGAQHESVENRLPASSEATSAGATAVEVPDAQEMNLGADTTAGAQSTKQEQVSRQDTVNGASAGAAISDQLPAAFYPADQRRVSINGHDANQQAHPFTTPLHVQQPGVDGIVFGATNASPAVPVTPQDIEQDMHNHFQPTHRQPPGLMHPEFASQFYPGHAHHHSRSQAPWIPPAATAASLDPPYINGRGLQPPQFNVQTPFDAHLVPSFSPGGAPATASHAATPRSQSPLKPLYQGTQPPSEHEDDRGFAPYHAGPGMQSFVPPKLDMPFELLAYLNSQLGNPKYADAVLRVRSPTTTLLELPVHSLIVARSPAIAFSIERGRAETTRNDHSLVQLDVFTQDKYITSEAVDEAIRILYGAPLFTVEGYCYGLAPFFLGDEEGPNSREALKRMAGAISYAATGKLFGLRNMHSRGLELIRALLRWDTVELALEYGLRESIYSRSRDEIAQGARSPVEFDATNFVERDCVDFLAYDLSPSFNFFSVAPEMQNCPRLPHVVESKQASHNPRLSGIRFGDVPPEDLNPDLITRTLSTILLSLPIALLDGLFKRPVVVNQLGWPRIEKLMHEVVTEREDRRRKVLHSWFRQVPDKSSSVPQHIVDNLFHEEQANGRMLTERRQTH</sequence>
<feature type="region of interest" description="Disordered" evidence="1">
    <location>
        <begin position="1"/>
        <end position="105"/>
    </location>
</feature>
<evidence type="ECO:0000256" key="1">
    <source>
        <dbReference type="SAM" id="MobiDB-lite"/>
    </source>
</evidence>
<dbReference type="RefSeq" id="XP_033387876.1">
    <property type="nucleotide sequence ID" value="XM_033520903.1"/>
</dbReference>
<keyword evidence="3" id="KW-1185">Reference proteome</keyword>